<dbReference type="Pfam" id="PF05721">
    <property type="entry name" value="PhyH"/>
    <property type="match status" value="1"/>
</dbReference>
<dbReference type="PANTHER" id="PTHR31630">
    <property type="entry name" value="PHYTANOYL-COA DIOXYGENASE-RELATED-RELATED"/>
    <property type="match status" value="1"/>
</dbReference>
<dbReference type="PANTHER" id="PTHR31630:SF6">
    <property type="entry name" value="PHYTANOYL-COA DIOXYGENASE-RELATED"/>
    <property type="match status" value="1"/>
</dbReference>
<accession>A0AA38REE1</accession>
<proteinExistence type="predicted"/>
<dbReference type="AlphaFoldDB" id="A0AA38REE1"/>
<feature type="region of interest" description="Disordered" evidence="1">
    <location>
        <begin position="295"/>
        <end position="315"/>
    </location>
</feature>
<name>A0AA38REE1_9PEZI</name>
<evidence type="ECO:0000256" key="1">
    <source>
        <dbReference type="SAM" id="MobiDB-lite"/>
    </source>
</evidence>
<evidence type="ECO:0000313" key="3">
    <source>
        <dbReference type="Proteomes" id="UP001174694"/>
    </source>
</evidence>
<gene>
    <name evidence="2" type="ORF">NKR23_g6110</name>
</gene>
<protein>
    <submittedName>
        <fullName evidence="2">Phytanoyl-dioxygenase</fullName>
    </submittedName>
</protein>
<dbReference type="Proteomes" id="UP001174694">
    <property type="component" value="Unassembled WGS sequence"/>
</dbReference>
<dbReference type="InterPro" id="IPR008775">
    <property type="entry name" value="Phytyl_CoA_dOase-like"/>
</dbReference>
<dbReference type="Gene3D" id="2.60.120.620">
    <property type="entry name" value="q2cbj1_9rhob like domain"/>
    <property type="match status" value="1"/>
</dbReference>
<comment type="caution">
    <text evidence="2">The sequence shown here is derived from an EMBL/GenBank/DDBJ whole genome shotgun (WGS) entry which is preliminary data.</text>
</comment>
<evidence type="ECO:0000313" key="2">
    <source>
        <dbReference type="EMBL" id="KAJ9144182.1"/>
    </source>
</evidence>
<keyword evidence="3" id="KW-1185">Reference proteome</keyword>
<reference evidence="2" key="1">
    <citation type="submission" date="2022-07" db="EMBL/GenBank/DDBJ databases">
        <title>Fungi with potential for degradation of polypropylene.</title>
        <authorList>
            <person name="Gostincar C."/>
        </authorList>
    </citation>
    <scope>NUCLEOTIDE SEQUENCE</scope>
    <source>
        <strain evidence="2">EXF-13308</strain>
    </source>
</reference>
<dbReference type="EMBL" id="JANBVO010000017">
    <property type="protein sequence ID" value="KAJ9144182.1"/>
    <property type="molecule type" value="Genomic_DNA"/>
</dbReference>
<organism evidence="2 3">
    <name type="scientific">Pleurostoma richardsiae</name>
    <dbReference type="NCBI Taxonomy" id="41990"/>
    <lineage>
        <taxon>Eukaryota</taxon>
        <taxon>Fungi</taxon>
        <taxon>Dikarya</taxon>
        <taxon>Ascomycota</taxon>
        <taxon>Pezizomycotina</taxon>
        <taxon>Sordariomycetes</taxon>
        <taxon>Sordariomycetidae</taxon>
        <taxon>Calosphaeriales</taxon>
        <taxon>Pleurostomataceae</taxon>
        <taxon>Pleurostoma</taxon>
    </lineage>
</organism>
<dbReference type="SUPFAM" id="SSF51197">
    <property type="entry name" value="Clavaminate synthase-like"/>
    <property type="match status" value="1"/>
</dbReference>
<sequence length="327" mass="37141">MAISKPSWLLQLEQDGFVVVPGVIPDETCAEFREEALKWLESFPHGFKRDDRSTWDAEHLPYGVTGGLYNRYSVNHEDFVWKIRTQPGILKAFAAVWGTDDLIASFDGMNLSLPINEKTGRTDIKPTTPWPHIDQDPRKVDHFELYQGIAVLSPCGPQDGGLCVLKGSHLKHEEHFATIGGFRPEQDQGVGENGYNYTKEDAAWFYKNGCEEVKICANPGDLILWDSRTIHWNASPVGEQIRFATYVCYCPRSLMSEEQLKRKLEVFRVRKGTTHWPQQNVIPADRPGYHFALPRRPDDSVDPANRLRPRNEPAETPAVMRLVGVRG</sequence>